<evidence type="ECO:0000313" key="3">
    <source>
        <dbReference type="Proteomes" id="UP000201613"/>
    </source>
</evidence>
<gene>
    <name evidence="2" type="ORF">LOM8899_02028</name>
</gene>
<dbReference type="InterPro" id="IPR006141">
    <property type="entry name" value="Intein_N"/>
</dbReference>
<dbReference type="RefSeq" id="WP_093992076.1">
    <property type="nucleotide sequence ID" value="NZ_FXZK01000003.1"/>
</dbReference>
<name>A0A238LEP4_9RHOB</name>
<dbReference type="EMBL" id="FXZK01000003">
    <property type="protein sequence ID" value="SMY07885.1"/>
    <property type="molecule type" value="Genomic_DNA"/>
</dbReference>
<dbReference type="InterPro" id="IPR028992">
    <property type="entry name" value="Hedgehog/Intein_dom"/>
</dbReference>
<feature type="domain" description="Hedgehog/Intein (Hint)" evidence="1">
    <location>
        <begin position="148"/>
        <end position="285"/>
    </location>
</feature>
<dbReference type="SUPFAM" id="SSF51294">
    <property type="entry name" value="Hedgehog/intein (Hint) domain"/>
    <property type="match status" value="1"/>
</dbReference>
<dbReference type="Proteomes" id="UP000201613">
    <property type="component" value="Unassembled WGS sequence"/>
</dbReference>
<dbReference type="PROSITE" id="PS50817">
    <property type="entry name" value="INTEIN_N_TER"/>
    <property type="match status" value="1"/>
</dbReference>
<dbReference type="AlphaFoldDB" id="A0A238LEP4"/>
<dbReference type="InterPro" id="IPR036844">
    <property type="entry name" value="Hint_dom_sf"/>
</dbReference>
<evidence type="ECO:0000313" key="2">
    <source>
        <dbReference type="EMBL" id="SMY07885.1"/>
    </source>
</evidence>
<evidence type="ECO:0000259" key="1">
    <source>
        <dbReference type="Pfam" id="PF13403"/>
    </source>
</evidence>
<protein>
    <recommendedName>
        <fullName evidence="1">Hedgehog/Intein (Hint) domain-containing protein</fullName>
    </recommendedName>
</protein>
<sequence length="330" mass="36535">MATETIYLTGNQIGIYDSVSMSGNSNGVKVTLNGVETLGSETDIFRVEITQVTDGDGSFQNGQFVAIYAYPDTDPPSPPIYSSLNPQDDQFQGRASSSEHQIFTSPDNIVFDVNGLEEGDVRYGPGKYPLRSEQLEFDAFPSTPPIVPCFAKGTRIRVPDGTRRIEDLRVGDFVHTLDHGPQRIRWISARTVPALGRFAPIEFAAGSLGNRRKLVVSPEHRMLIRGWRAEVCFGEDEVFVAAKHLVNDQTIRQISGGEVSYYHMTFDRHEIVFAEGIPSESLHLGDMALRSMTRDARAEIIELFPELAGTASRPGTARRCLKAWEARVVA</sequence>
<proteinExistence type="predicted"/>
<dbReference type="Pfam" id="PF13403">
    <property type="entry name" value="Hint_2"/>
    <property type="match status" value="1"/>
</dbReference>
<keyword evidence="3" id="KW-1185">Reference proteome</keyword>
<dbReference type="CDD" id="cd00081">
    <property type="entry name" value="Hint"/>
    <property type="match status" value="1"/>
</dbReference>
<dbReference type="OrthoDB" id="6305173at2"/>
<accession>A0A238LEP4</accession>
<dbReference type="Gene3D" id="2.170.16.10">
    <property type="entry name" value="Hedgehog/Intein (Hint) domain"/>
    <property type="match status" value="1"/>
</dbReference>
<reference evidence="2 3" key="1">
    <citation type="submission" date="2017-05" db="EMBL/GenBank/DDBJ databases">
        <authorList>
            <person name="Song R."/>
            <person name="Chenine A.L."/>
            <person name="Ruprecht R.M."/>
        </authorList>
    </citation>
    <scope>NUCLEOTIDE SEQUENCE [LARGE SCALE GENOMIC DNA]</scope>
    <source>
        <strain evidence="2 3">CECT 8899</strain>
    </source>
</reference>
<organism evidence="2 3">
    <name type="scientific">Flavimaricola marinus</name>
    <dbReference type="NCBI Taxonomy" id="1819565"/>
    <lineage>
        <taxon>Bacteria</taxon>
        <taxon>Pseudomonadati</taxon>
        <taxon>Pseudomonadota</taxon>
        <taxon>Alphaproteobacteria</taxon>
        <taxon>Rhodobacterales</taxon>
        <taxon>Paracoccaceae</taxon>
        <taxon>Flavimaricola</taxon>
    </lineage>
</organism>
<dbReference type="GO" id="GO:0016539">
    <property type="term" value="P:intein-mediated protein splicing"/>
    <property type="evidence" value="ECO:0007669"/>
    <property type="project" value="InterPro"/>
</dbReference>